<comment type="caution">
    <text evidence="2">The sequence shown here is derived from an EMBL/GenBank/DDBJ whole genome shotgun (WGS) entry which is preliminary data.</text>
</comment>
<name>A0AAN8FC85_TRICO</name>
<reference evidence="2 3" key="1">
    <citation type="submission" date="2019-10" db="EMBL/GenBank/DDBJ databases">
        <title>Assembly and Annotation for the nematode Trichostrongylus colubriformis.</title>
        <authorList>
            <person name="Martin J."/>
        </authorList>
    </citation>
    <scope>NUCLEOTIDE SEQUENCE [LARGE SCALE GENOMIC DNA]</scope>
    <source>
        <strain evidence="2">G859</strain>
        <tissue evidence="2">Whole worm</tissue>
    </source>
</reference>
<evidence type="ECO:0000313" key="2">
    <source>
        <dbReference type="EMBL" id="KAK5973494.1"/>
    </source>
</evidence>
<dbReference type="Proteomes" id="UP001331761">
    <property type="component" value="Unassembled WGS sequence"/>
</dbReference>
<evidence type="ECO:0000313" key="3">
    <source>
        <dbReference type="Proteomes" id="UP001331761"/>
    </source>
</evidence>
<gene>
    <name evidence="2" type="ORF">GCK32_003996</name>
</gene>
<dbReference type="EMBL" id="WIXE01015410">
    <property type="protein sequence ID" value="KAK5973494.1"/>
    <property type="molecule type" value="Genomic_DNA"/>
</dbReference>
<accession>A0AAN8FC85</accession>
<sequence length="121" mass="13938">MARSAVFINGITDIIAKARHLYRLMAGIFSSEAMADDQQCRIKLHDAIRGFRSRSSDPRRRSCKAREESSTKRACSHPMFSSVCKLPSLTCKKDRSETRLISTRPWSRTQDELRKYKEALE</sequence>
<protein>
    <submittedName>
        <fullName evidence="2">Uncharacterized protein</fullName>
    </submittedName>
</protein>
<dbReference type="AlphaFoldDB" id="A0AAN8FC85"/>
<feature type="region of interest" description="Disordered" evidence="1">
    <location>
        <begin position="51"/>
        <end position="71"/>
    </location>
</feature>
<proteinExistence type="predicted"/>
<keyword evidence="3" id="KW-1185">Reference proteome</keyword>
<evidence type="ECO:0000256" key="1">
    <source>
        <dbReference type="SAM" id="MobiDB-lite"/>
    </source>
</evidence>
<organism evidence="2 3">
    <name type="scientific">Trichostrongylus colubriformis</name>
    <name type="common">Black scour worm</name>
    <dbReference type="NCBI Taxonomy" id="6319"/>
    <lineage>
        <taxon>Eukaryota</taxon>
        <taxon>Metazoa</taxon>
        <taxon>Ecdysozoa</taxon>
        <taxon>Nematoda</taxon>
        <taxon>Chromadorea</taxon>
        <taxon>Rhabditida</taxon>
        <taxon>Rhabditina</taxon>
        <taxon>Rhabditomorpha</taxon>
        <taxon>Strongyloidea</taxon>
        <taxon>Trichostrongylidae</taxon>
        <taxon>Trichostrongylus</taxon>
    </lineage>
</organism>